<evidence type="ECO:0000313" key="2">
    <source>
        <dbReference type="Proteomes" id="UP000403266"/>
    </source>
</evidence>
<keyword evidence="2" id="KW-1185">Reference proteome</keyword>
<evidence type="ECO:0000313" key="1">
    <source>
        <dbReference type="EMBL" id="MPR29619.1"/>
    </source>
</evidence>
<proteinExistence type="predicted"/>
<protein>
    <submittedName>
        <fullName evidence="1">Uncharacterized protein</fullName>
    </submittedName>
</protein>
<reference evidence="1 2" key="1">
    <citation type="journal article" date="2019" name="Syst. Appl. Microbiol.">
        <title>Microvirga tunisiensis sp. nov., a root nodule symbiotic bacterium isolated from Lupinus micranthus and L. luteus grown in Northern Tunisia.</title>
        <authorList>
            <person name="Msaddak A."/>
            <person name="Rejili M."/>
            <person name="Duran D."/>
            <person name="Mars M."/>
            <person name="Palacios J.M."/>
            <person name="Ruiz-Argueso T."/>
            <person name="Rey L."/>
            <person name="Imperial J."/>
        </authorList>
    </citation>
    <scope>NUCLEOTIDE SEQUENCE [LARGE SCALE GENOMIC DNA]</scope>
    <source>
        <strain evidence="1 2">Lmie10</strain>
    </source>
</reference>
<accession>A0A5N7MT16</accession>
<dbReference type="RefSeq" id="WP_152716509.1">
    <property type="nucleotide sequence ID" value="NZ_VOSJ01000269.1"/>
</dbReference>
<dbReference type="EMBL" id="VOSK01000250">
    <property type="protein sequence ID" value="MPR29619.1"/>
    <property type="molecule type" value="Genomic_DNA"/>
</dbReference>
<dbReference type="OrthoDB" id="8019984at2"/>
<comment type="caution">
    <text evidence="1">The sequence shown here is derived from an EMBL/GenBank/DDBJ whole genome shotgun (WGS) entry which is preliminary data.</text>
</comment>
<name>A0A5N7MT16_9HYPH</name>
<gene>
    <name evidence="1" type="ORF">FS320_32190</name>
</gene>
<dbReference type="Proteomes" id="UP000403266">
    <property type="component" value="Unassembled WGS sequence"/>
</dbReference>
<sequence length="97" mass="10606">MIWARRIIAPGEWNEVQDQFESLFVKLGCPGQKMMLVATSGCGPTILSASLPNTVLLTALAGFEKTGDGELPAEASLLVGHPYAFEKRLRYPKRPSM</sequence>
<dbReference type="AlphaFoldDB" id="A0A5N7MT16"/>
<organism evidence="1 2">
    <name type="scientific">Microvirga tunisiensis</name>
    <dbReference type="NCBI Taxonomy" id="2108360"/>
    <lineage>
        <taxon>Bacteria</taxon>
        <taxon>Pseudomonadati</taxon>
        <taxon>Pseudomonadota</taxon>
        <taxon>Alphaproteobacteria</taxon>
        <taxon>Hyphomicrobiales</taxon>
        <taxon>Methylobacteriaceae</taxon>
        <taxon>Microvirga</taxon>
    </lineage>
</organism>